<feature type="transmembrane region" description="Helical" evidence="5">
    <location>
        <begin position="112"/>
        <end position="132"/>
    </location>
</feature>
<dbReference type="CDD" id="cd06225">
    <property type="entry name" value="HAMP"/>
    <property type="match status" value="1"/>
</dbReference>
<dbReference type="GO" id="GO:0004888">
    <property type="term" value="F:transmembrane signaling receptor activity"/>
    <property type="evidence" value="ECO:0007669"/>
    <property type="project" value="InterPro"/>
</dbReference>
<dbReference type="GO" id="GO:0016020">
    <property type="term" value="C:membrane"/>
    <property type="evidence" value="ECO:0007669"/>
    <property type="project" value="InterPro"/>
</dbReference>
<keyword evidence="5" id="KW-1133">Transmembrane helix</keyword>
<evidence type="ECO:0000256" key="5">
    <source>
        <dbReference type="SAM" id="Phobius"/>
    </source>
</evidence>
<dbReference type="SMART" id="SM00283">
    <property type="entry name" value="MA"/>
    <property type="match status" value="1"/>
</dbReference>
<evidence type="ECO:0000313" key="9">
    <source>
        <dbReference type="Proteomes" id="UP000298588"/>
    </source>
</evidence>
<keyword evidence="9" id="KW-1185">Reference proteome</keyword>
<dbReference type="Pfam" id="PF00015">
    <property type="entry name" value="MCPsignal"/>
    <property type="match status" value="1"/>
</dbReference>
<feature type="region of interest" description="Disordered" evidence="4">
    <location>
        <begin position="535"/>
        <end position="555"/>
    </location>
</feature>
<sequence>MCGCCTQRVLSRMGGLDDCPHRSACGAPWQLSGAHNLMRKADRPVGLAFSFRKGDPTFHGTDNIGCPKWRQIKSHQILCRNRLLFMICNIDSVLLGSSAMLNLQNWSIGRRIALAVSVPMLSAIGFGGFIIADDWRSLDSARNMAMVAASGPHFGVFIHELQIERGLTNTMMRNPQNQAAAQARSAQMVKVDAALTGLRSAVQASVAEAGSSAEAARQALTRTEDLAPLRQLVAAGSIEPAAAVGRYTAIVEAAMAPVEALARHSQVGQTARAVIVYSSMLRAKEAAGLERATGAGAFTSAGFAKDILPRFVALGAMQESFLAVAQRYGTNEQTALIQTLGRSPAAEAVKRLRPVAAAAALNGDKGVEPLEWFRISTAYIEGMKGLEERFASDLIAAVAISAGEARSRLVTAIGLVIAISLAAGIAAFAAARSITRPLNVLTTHMAKLARGDTSDQLPGADSTNEIGAMSRAVAVFRENALARVSLEEEAELERQRELQRQGVLVDLIGRFRASIADVVATVETETGNMRSTATTLTSVAGQASDKAQSARDASNESSINIQSVSAAAEELITSITEISTQIHSTTTCLARATEVSRSTDRDVSGLAELAQKIGAIIDMIRTIAEQTNLLALNATIEAARAGEAGRGFAIVAAEVKTLAGQTARATDEIAGQVSAIQSATHNAVAAIRAIGATVEEIDGLTGSIAAAVEEQSAATQEIAAAIARASDGSTVASENVAEVAGAIQKTSGEAGRVSSASQLLSDAAHSLAASVDTFLTEVAQDVKERRSAVRRRATKGIVALRDGSRHPVAIANISETGAKIASLPGLETGKPLTLVLSDGTEAHAKVVWAKDGEVGIQFDMPLSESAELKRVA</sequence>
<feature type="transmembrane region" description="Helical" evidence="5">
    <location>
        <begin position="409"/>
        <end position="431"/>
    </location>
</feature>
<dbReference type="Pfam" id="PF08376">
    <property type="entry name" value="NIT"/>
    <property type="match status" value="1"/>
</dbReference>
<name>A0A4D7QDM1_9HYPH</name>
<dbReference type="Pfam" id="PF00672">
    <property type="entry name" value="HAMP"/>
    <property type="match status" value="1"/>
</dbReference>
<dbReference type="GO" id="GO:0007165">
    <property type="term" value="P:signal transduction"/>
    <property type="evidence" value="ECO:0007669"/>
    <property type="project" value="UniProtKB-KW"/>
</dbReference>
<dbReference type="PROSITE" id="PS50111">
    <property type="entry name" value="CHEMOTAXIS_TRANSDUC_2"/>
    <property type="match status" value="1"/>
</dbReference>
<dbReference type="PROSITE" id="PS50885">
    <property type="entry name" value="HAMP"/>
    <property type="match status" value="1"/>
</dbReference>
<dbReference type="GO" id="GO:0006935">
    <property type="term" value="P:chemotaxis"/>
    <property type="evidence" value="ECO:0007669"/>
    <property type="project" value="InterPro"/>
</dbReference>
<dbReference type="InterPro" id="IPR013587">
    <property type="entry name" value="Nitrate/nitrite_sensing"/>
</dbReference>
<feature type="domain" description="Methyl-accepting transducer" evidence="6">
    <location>
        <begin position="513"/>
        <end position="761"/>
    </location>
</feature>
<dbReference type="InterPro" id="IPR003660">
    <property type="entry name" value="HAMP_dom"/>
</dbReference>
<dbReference type="InterPro" id="IPR009875">
    <property type="entry name" value="PilZ_domain"/>
</dbReference>
<protein>
    <submittedName>
        <fullName evidence="8">HAMP domain-containing protein</fullName>
    </submittedName>
</protein>
<accession>A0A4D7QDM1</accession>
<keyword evidence="1 3" id="KW-0807">Transducer</keyword>
<comment type="similarity">
    <text evidence="2">Belongs to the methyl-accepting chemotaxis (MCP) protein family.</text>
</comment>
<keyword evidence="5" id="KW-0472">Membrane</keyword>
<dbReference type="OrthoDB" id="2489132at2"/>
<evidence type="ECO:0000259" key="6">
    <source>
        <dbReference type="PROSITE" id="PS50111"/>
    </source>
</evidence>
<evidence type="ECO:0000259" key="7">
    <source>
        <dbReference type="PROSITE" id="PS50885"/>
    </source>
</evidence>
<dbReference type="KEGG" id="paqt:E8L99_02640"/>
<dbReference type="InterPro" id="IPR004089">
    <property type="entry name" value="MCPsignal_dom"/>
</dbReference>
<dbReference type="EMBL" id="CP039865">
    <property type="protein sequence ID" value="QCK84755.1"/>
    <property type="molecule type" value="Genomic_DNA"/>
</dbReference>
<dbReference type="Pfam" id="PF07238">
    <property type="entry name" value="PilZ"/>
    <property type="match status" value="1"/>
</dbReference>
<gene>
    <name evidence="8" type="ORF">E8L99_02640</name>
</gene>
<evidence type="ECO:0000313" key="8">
    <source>
        <dbReference type="EMBL" id="QCK84755.1"/>
    </source>
</evidence>
<dbReference type="SMART" id="SM00304">
    <property type="entry name" value="HAMP"/>
    <property type="match status" value="1"/>
</dbReference>
<dbReference type="AlphaFoldDB" id="A0A4D7QDM1"/>
<reference evidence="8 9" key="1">
    <citation type="submission" date="2019-04" db="EMBL/GenBank/DDBJ databases">
        <title>Phreatobacter aquaticus sp. nov.</title>
        <authorList>
            <person name="Choi A."/>
            <person name="Baek K."/>
        </authorList>
    </citation>
    <scope>NUCLEOTIDE SEQUENCE [LARGE SCALE GENOMIC DNA]</scope>
    <source>
        <strain evidence="8 9">NMCR1094</strain>
    </source>
</reference>
<organism evidence="8 9">
    <name type="scientific">Phreatobacter aquaticus</name>
    <dbReference type="NCBI Taxonomy" id="2570229"/>
    <lineage>
        <taxon>Bacteria</taxon>
        <taxon>Pseudomonadati</taxon>
        <taxon>Pseudomonadota</taxon>
        <taxon>Alphaproteobacteria</taxon>
        <taxon>Hyphomicrobiales</taxon>
        <taxon>Phreatobacteraceae</taxon>
        <taxon>Phreatobacter</taxon>
    </lineage>
</organism>
<dbReference type="InterPro" id="IPR004090">
    <property type="entry name" value="Chemotax_Me-accpt_rcpt"/>
</dbReference>
<dbReference type="Gene3D" id="2.40.10.220">
    <property type="entry name" value="predicted glycosyltransferase like domains"/>
    <property type="match status" value="1"/>
</dbReference>
<dbReference type="PANTHER" id="PTHR32089:SF112">
    <property type="entry name" value="LYSOZYME-LIKE PROTEIN-RELATED"/>
    <property type="match status" value="1"/>
</dbReference>
<evidence type="ECO:0000256" key="4">
    <source>
        <dbReference type="SAM" id="MobiDB-lite"/>
    </source>
</evidence>
<feature type="transmembrane region" description="Helical" evidence="5">
    <location>
        <begin position="83"/>
        <end position="100"/>
    </location>
</feature>
<dbReference type="GO" id="GO:0035438">
    <property type="term" value="F:cyclic-di-GMP binding"/>
    <property type="evidence" value="ECO:0007669"/>
    <property type="project" value="InterPro"/>
</dbReference>
<evidence type="ECO:0000256" key="3">
    <source>
        <dbReference type="PROSITE-ProRule" id="PRU00284"/>
    </source>
</evidence>
<evidence type="ECO:0000256" key="1">
    <source>
        <dbReference type="ARBA" id="ARBA00023224"/>
    </source>
</evidence>
<dbReference type="SUPFAM" id="SSF141371">
    <property type="entry name" value="PilZ domain-like"/>
    <property type="match status" value="1"/>
</dbReference>
<dbReference type="PRINTS" id="PR00260">
    <property type="entry name" value="CHEMTRNSDUCR"/>
</dbReference>
<dbReference type="SUPFAM" id="SSF58104">
    <property type="entry name" value="Methyl-accepting chemotaxis protein (MCP) signaling domain"/>
    <property type="match status" value="1"/>
</dbReference>
<evidence type="ECO:0000256" key="2">
    <source>
        <dbReference type="ARBA" id="ARBA00029447"/>
    </source>
</evidence>
<keyword evidence="5" id="KW-0812">Transmembrane</keyword>
<dbReference type="Proteomes" id="UP000298588">
    <property type="component" value="Chromosome"/>
</dbReference>
<proteinExistence type="inferred from homology"/>
<dbReference type="Gene3D" id="1.10.287.950">
    <property type="entry name" value="Methyl-accepting chemotaxis protein"/>
    <property type="match status" value="1"/>
</dbReference>
<dbReference type="PANTHER" id="PTHR32089">
    <property type="entry name" value="METHYL-ACCEPTING CHEMOTAXIS PROTEIN MCPB"/>
    <property type="match status" value="1"/>
</dbReference>
<feature type="domain" description="HAMP" evidence="7">
    <location>
        <begin position="432"/>
        <end position="485"/>
    </location>
</feature>